<protein>
    <submittedName>
        <fullName evidence="2">Uncharacterized protein</fullName>
    </submittedName>
</protein>
<evidence type="ECO:0000313" key="2">
    <source>
        <dbReference type="EMBL" id="KAL0484167.1"/>
    </source>
</evidence>
<feature type="transmembrane region" description="Helical" evidence="1">
    <location>
        <begin position="358"/>
        <end position="380"/>
    </location>
</feature>
<feature type="transmembrane region" description="Helical" evidence="1">
    <location>
        <begin position="7"/>
        <end position="24"/>
    </location>
</feature>
<evidence type="ECO:0000313" key="3">
    <source>
        <dbReference type="Proteomes" id="UP001431209"/>
    </source>
</evidence>
<evidence type="ECO:0000256" key="1">
    <source>
        <dbReference type="SAM" id="Phobius"/>
    </source>
</evidence>
<keyword evidence="1" id="KW-1133">Transmembrane helix</keyword>
<dbReference type="EMBL" id="JAOPGA020001028">
    <property type="protein sequence ID" value="KAL0484167.1"/>
    <property type="molecule type" value="Genomic_DNA"/>
</dbReference>
<dbReference type="AlphaFoldDB" id="A0AAW2Z4K6"/>
<name>A0AAW2Z4K6_9EUKA</name>
<sequence>MGIQGRLNYFFFFLLIILAISAITKPWEQNYDVFKEWSTTPELDFTFHSTKNCSKCTREDFQCCGKGTKFCLGSAYKCSKITKQTCSSKYCIQLFQKDNVELCSLIEKRYHYCEDQPCNEEATCEDGSDALYAHTKPIPLFSQTTTGFLNLIFVVITSITLIMIYYMRNEYPLSSRNIWSMMIEVTCCYMTIRTFLEKHTTPCYATAQILVFSSCYIYFGKVLKLGHSVIITKEEELKVKAFDDLHKELEQRFEVQNTFYEARLKEQLRWIRRLSNLRSAITFFNVFTCCILCICYAVYDPKMFVEQPCDNPMSSVLICVYFCAFCLICCLVFFCLGAKYRDAVNVYGRDFFIDSMSYLGLSAVVIVVSILSTTSDIDITRVGHYSEYWFRPNLMPKCMLINYSIIFLTTCTTPVFQFYSAFRSQERDVTATNFALHGGLSLKLLNTYSSTEHLSHYVMLWQLIESFTHNHPYLSSDKLKNLTSYIHLVFFSESYAVRSDLGCIGHKKVALVDLNLSFLKRIQLEIVERHIVSMYSRMMLQSTFAEQIEVLICNGALPRYYNRSHQGYQLINGHASVIPNMQHQSSQEEPIPL</sequence>
<feature type="transmembrane region" description="Helical" evidence="1">
    <location>
        <begin position="147"/>
        <end position="166"/>
    </location>
</feature>
<proteinExistence type="predicted"/>
<keyword evidence="1" id="KW-0812">Transmembrane</keyword>
<reference evidence="2 3" key="1">
    <citation type="submission" date="2024-03" db="EMBL/GenBank/DDBJ databases">
        <title>The Acrasis kona genome and developmental transcriptomes reveal deep origins of eukaryotic multicellular pathways.</title>
        <authorList>
            <person name="Sheikh S."/>
            <person name="Fu C.-J."/>
            <person name="Brown M.W."/>
            <person name="Baldauf S.L."/>
        </authorList>
    </citation>
    <scope>NUCLEOTIDE SEQUENCE [LARGE SCALE GENOMIC DNA]</scope>
    <source>
        <strain evidence="2 3">ATCC MYA-3509</strain>
    </source>
</reference>
<organism evidence="2 3">
    <name type="scientific">Acrasis kona</name>
    <dbReference type="NCBI Taxonomy" id="1008807"/>
    <lineage>
        <taxon>Eukaryota</taxon>
        <taxon>Discoba</taxon>
        <taxon>Heterolobosea</taxon>
        <taxon>Tetramitia</taxon>
        <taxon>Eutetramitia</taxon>
        <taxon>Acrasidae</taxon>
        <taxon>Acrasis</taxon>
    </lineage>
</organism>
<keyword evidence="1" id="KW-0472">Membrane</keyword>
<comment type="caution">
    <text evidence="2">The sequence shown here is derived from an EMBL/GenBank/DDBJ whole genome shotgun (WGS) entry which is preliminary data.</text>
</comment>
<keyword evidence="3" id="KW-1185">Reference proteome</keyword>
<dbReference type="Proteomes" id="UP001431209">
    <property type="component" value="Unassembled WGS sequence"/>
</dbReference>
<feature type="transmembrane region" description="Helical" evidence="1">
    <location>
        <begin position="314"/>
        <end position="337"/>
    </location>
</feature>
<gene>
    <name evidence="2" type="ORF">AKO1_004763</name>
</gene>
<feature type="transmembrane region" description="Helical" evidence="1">
    <location>
        <begin position="279"/>
        <end position="299"/>
    </location>
</feature>
<feature type="transmembrane region" description="Helical" evidence="1">
    <location>
        <begin position="400"/>
        <end position="419"/>
    </location>
</feature>
<accession>A0AAW2Z4K6</accession>